<feature type="transmembrane region" description="Helical" evidence="1">
    <location>
        <begin position="48"/>
        <end position="67"/>
    </location>
</feature>
<organism evidence="2">
    <name type="scientific">Leptolyngbya sp. NK1-12</name>
    <dbReference type="NCBI Taxonomy" id="2547451"/>
    <lineage>
        <taxon>Bacteria</taxon>
        <taxon>Bacillati</taxon>
        <taxon>Cyanobacteriota</taxon>
        <taxon>Cyanophyceae</taxon>
        <taxon>Leptolyngbyales</taxon>
        <taxon>Leptolyngbyaceae</taxon>
        <taxon>Leptolyngbya group</taxon>
        <taxon>Leptolyngbya</taxon>
    </lineage>
</organism>
<keyword evidence="1" id="KW-0812">Transmembrane</keyword>
<reference evidence="2" key="1">
    <citation type="submission" date="2020-05" db="EMBL/GenBank/DDBJ databases">
        <authorList>
            <person name="Zhu T."/>
            <person name="Keshari N."/>
            <person name="Lu X."/>
        </authorList>
    </citation>
    <scope>NUCLEOTIDE SEQUENCE</scope>
    <source>
        <strain evidence="2">NK1-12</strain>
    </source>
</reference>
<dbReference type="AlphaFoldDB" id="A0AA97AF11"/>
<evidence type="ECO:0000256" key="1">
    <source>
        <dbReference type="SAM" id="Phobius"/>
    </source>
</evidence>
<evidence type="ECO:0000313" key="2">
    <source>
        <dbReference type="EMBL" id="WNZ21794.1"/>
    </source>
</evidence>
<keyword evidence="1" id="KW-1133">Transmembrane helix</keyword>
<keyword evidence="1" id="KW-0472">Membrane</keyword>
<evidence type="ECO:0008006" key="3">
    <source>
        <dbReference type="Google" id="ProtNLM"/>
    </source>
</evidence>
<dbReference type="RefSeq" id="WP_316433096.1">
    <property type="nucleotide sequence ID" value="NZ_CP053586.1"/>
</dbReference>
<protein>
    <recommendedName>
        <fullName evidence="3">DUF1761 domain-containing protein</fullName>
    </recommendedName>
</protein>
<dbReference type="EMBL" id="CP053586">
    <property type="protein sequence ID" value="WNZ21794.1"/>
    <property type="molecule type" value="Genomic_DNA"/>
</dbReference>
<sequence length="143" mass="15904">MNYIRLITTSVAIFIVALLWNGLIHAVVLQDANAALVNVARPAAERNMGLALLLTAGLAFLFVWSYAYTAQHGTLREGIAHGLFFAVLAGFLVNLNQYILYPLPASLVMKWFVSGLVEFCIYGILASWLYPIKRITAHSDERY</sequence>
<feature type="transmembrane region" description="Helical" evidence="1">
    <location>
        <begin position="79"/>
        <end position="99"/>
    </location>
</feature>
<accession>A0AA97AF11</accession>
<feature type="transmembrane region" description="Helical" evidence="1">
    <location>
        <begin position="111"/>
        <end position="132"/>
    </location>
</feature>
<name>A0AA97AF11_9CYAN</name>
<gene>
    <name evidence="2" type="ORF">HJG54_02190</name>
</gene>
<proteinExistence type="predicted"/>
<feature type="transmembrane region" description="Helical" evidence="1">
    <location>
        <begin position="7"/>
        <end position="28"/>
    </location>
</feature>